<sequence length="132" mass="14984">MNIQETQQAYEEWLQANPDFDEELLQKSDEDDECSEYLDDETNSMYSAFEAGAEAQEQISLNEIRAKQREINDLKAKLEAAQVHEGFVLVPKEPTGKMISAGYESKEHVNNLIVNYKAMIEAAQGEGHDNIE</sequence>
<dbReference type="OrthoDB" id="6693993at2"/>
<accession>V2VYJ1</accession>
<organism evidence="2 3">
    <name type="scientific">Acinetobacter brisouii CIP 110357</name>
    <dbReference type="NCBI Taxonomy" id="1341683"/>
    <lineage>
        <taxon>Bacteria</taxon>
        <taxon>Pseudomonadati</taxon>
        <taxon>Pseudomonadota</taxon>
        <taxon>Gammaproteobacteria</taxon>
        <taxon>Moraxellales</taxon>
        <taxon>Moraxellaceae</taxon>
        <taxon>Acinetobacter</taxon>
    </lineage>
</organism>
<reference evidence="2 3" key="1">
    <citation type="submission" date="2013-10" db="EMBL/GenBank/DDBJ databases">
        <title>The Genome Sequence of Acinetobacter brisouii CIP 110357.</title>
        <authorList>
            <consortium name="The Broad Institute Genomics Platform"/>
            <consortium name="The Broad Institute Genome Sequencing Center for Infectious Disease"/>
            <person name="Cerqueira G."/>
            <person name="Feldgarden M."/>
            <person name="Courvalin P."/>
            <person name="Grillot-Courvalin C."/>
            <person name="Clermont D."/>
            <person name="Rocha E."/>
            <person name="Yoon E.-J."/>
            <person name="Nemec A."/>
            <person name="Young S.K."/>
            <person name="Zeng Q."/>
            <person name="Gargeya S."/>
            <person name="Fitzgerald M."/>
            <person name="Abouelleil A."/>
            <person name="Alvarado L."/>
            <person name="Berlin A.M."/>
            <person name="Chapman S.B."/>
            <person name="Gainer-Dewar J."/>
            <person name="Goldberg J."/>
            <person name="Gnerre S."/>
            <person name="Griggs A."/>
            <person name="Gujja S."/>
            <person name="Hansen M."/>
            <person name="Howarth C."/>
            <person name="Imamovic A."/>
            <person name="Ireland A."/>
            <person name="Larimer J."/>
            <person name="McCowan C."/>
            <person name="Murphy C."/>
            <person name="Pearson M."/>
            <person name="Poon T.W."/>
            <person name="Priest M."/>
            <person name="Roberts A."/>
            <person name="Saif S."/>
            <person name="Shea T."/>
            <person name="Sykes S."/>
            <person name="Wortman J."/>
            <person name="Nusbaum C."/>
            <person name="Birren B."/>
        </authorList>
    </citation>
    <scope>NUCLEOTIDE SEQUENCE [LARGE SCALE GENOMIC DNA]</scope>
    <source>
        <strain evidence="2 3">CIP 110357</strain>
    </source>
</reference>
<evidence type="ECO:0000313" key="2">
    <source>
        <dbReference type="EMBL" id="ESK52789.1"/>
    </source>
</evidence>
<dbReference type="PATRIC" id="fig|1341683.3.peg.943"/>
<dbReference type="HOGENOM" id="CLU_1912502_0_0_6"/>
<keyword evidence="3" id="KW-1185">Reference proteome</keyword>
<comment type="caution">
    <text evidence="2">The sequence shown here is derived from an EMBL/GenBank/DDBJ whole genome shotgun (WGS) entry which is preliminary data.</text>
</comment>
<feature type="coiled-coil region" evidence="1">
    <location>
        <begin position="57"/>
        <end position="84"/>
    </location>
</feature>
<gene>
    <name evidence="2" type="ORF">P255_00951</name>
</gene>
<dbReference type="RefSeq" id="WP_004903970.1">
    <property type="nucleotide sequence ID" value="NZ_KI530762.1"/>
</dbReference>
<protein>
    <submittedName>
        <fullName evidence="2">Uncharacterized protein</fullName>
    </submittedName>
</protein>
<name>V2VYJ1_9GAMM</name>
<dbReference type="EMBL" id="AYEU01000003">
    <property type="protein sequence ID" value="ESK52789.1"/>
    <property type="molecule type" value="Genomic_DNA"/>
</dbReference>
<proteinExistence type="predicted"/>
<dbReference type="AlphaFoldDB" id="V2VYJ1"/>
<dbReference type="Proteomes" id="UP000018418">
    <property type="component" value="Unassembled WGS sequence"/>
</dbReference>
<evidence type="ECO:0000256" key="1">
    <source>
        <dbReference type="SAM" id="Coils"/>
    </source>
</evidence>
<keyword evidence="1" id="KW-0175">Coiled coil</keyword>
<evidence type="ECO:0000313" key="3">
    <source>
        <dbReference type="Proteomes" id="UP000018418"/>
    </source>
</evidence>